<organism evidence="2 3">
    <name type="scientific">Salibacterium halotolerans</name>
    <dbReference type="NCBI Taxonomy" id="1884432"/>
    <lineage>
        <taxon>Bacteria</taxon>
        <taxon>Bacillati</taxon>
        <taxon>Bacillota</taxon>
        <taxon>Bacilli</taxon>
        <taxon>Bacillales</taxon>
        <taxon>Bacillaceae</taxon>
    </lineage>
</organism>
<dbReference type="EMBL" id="FOXD01000005">
    <property type="protein sequence ID" value="SFP45043.1"/>
    <property type="molecule type" value="Genomic_DNA"/>
</dbReference>
<feature type="domain" description="Tetrapyrrole biosynthesis uroporphyrinogen III synthase" evidence="1">
    <location>
        <begin position="20"/>
        <end position="259"/>
    </location>
</feature>
<proteinExistence type="predicted"/>
<dbReference type="SUPFAM" id="SSF69618">
    <property type="entry name" value="HemD-like"/>
    <property type="match status" value="1"/>
</dbReference>
<name>A0A1I5QFM7_9BACI</name>
<dbReference type="PANTHER" id="PTHR40082">
    <property type="entry name" value="BLR5956 PROTEIN"/>
    <property type="match status" value="1"/>
</dbReference>
<dbReference type="NCBIfam" id="NF004584">
    <property type="entry name" value="PRK05928.2-1"/>
    <property type="match status" value="1"/>
</dbReference>
<reference evidence="3" key="1">
    <citation type="submission" date="2016-10" db="EMBL/GenBank/DDBJ databases">
        <authorList>
            <person name="Varghese N."/>
            <person name="Submissions S."/>
        </authorList>
    </citation>
    <scope>NUCLEOTIDE SEQUENCE [LARGE SCALE GENOMIC DNA]</scope>
    <source>
        <strain evidence="3">S7</strain>
    </source>
</reference>
<evidence type="ECO:0000313" key="3">
    <source>
        <dbReference type="Proteomes" id="UP000198892"/>
    </source>
</evidence>
<dbReference type="RefSeq" id="WP_093336100.1">
    <property type="nucleotide sequence ID" value="NZ_FOXD01000005.1"/>
</dbReference>
<dbReference type="Gene3D" id="3.40.50.10090">
    <property type="match status" value="2"/>
</dbReference>
<dbReference type="Proteomes" id="UP000198892">
    <property type="component" value="Unassembled WGS sequence"/>
</dbReference>
<dbReference type="Pfam" id="PF02602">
    <property type="entry name" value="HEM4"/>
    <property type="match status" value="1"/>
</dbReference>
<dbReference type="PANTHER" id="PTHR40082:SF1">
    <property type="entry name" value="BLR5956 PROTEIN"/>
    <property type="match status" value="1"/>
</dbReference>
<dbReference type="GO" id="GO:0006780">
    <property type="term" value="P:uroporphyrinogen III biosynthetic process"/>
    <property type="evidence" value="ECO:0007669"/>
    <property type="project" value="InterPro"/>
</dbReference>
<dbReference type="AlphaFoldDB" id="A0A1I5QFM7"/>
<dbReference type="InterPro" id="IPR039793">
    <property type="entry name" value="UROS/Hem4"/>
</dbReference>
<dbReference type="GO" id="GO:0004852">
    <property type="term" value="F:uroporphyrinogen-III synthase activity"/>
    <property type="evidence" value="ECO:0007669"/>
    <property type="project" value="InterPro"/>
</dbReference>
<dbReference type="InterPro" id="IPR003754">
    <property type="entry name" value="4pyrrol_synth_uPrphyn_synth"/>
</dbReference>
<keyword evidence="3" id="KW-1185">Reference proteome</keyword>
<evidence type="ECO:0000313" key="2">
    <source>
        <dbReference type="EMBL" id="SFP45043.1"/>
    </source>
</evidence>
<dbReference type="CDD" id="cd06578">
    <property type="entry name" value="HemD"/>
    <property type="match status" value="1"/>
</dbReference>
<evidence type="ECO:0000259" key="1">
    <source>
        <dbReference type="Pfam" id="PF02602"/>
    </source>
</evidence>
<dbReference type="OrthoDB" id="9775656at2"/>
<accession>A0A1I5QFM7</accession>
<dbReference type="STRING" id="1884432.SAMN05518683_105141"/>
<gene>
    <name evidence="2" type="ORF">SAMN05518683_105141</name>
</gene>
<sequence length="268" mass="29551">MTGRLTGKKVMIAASRKTEEMTTLIEKQGGEAFVHSLQGTTFPAEEEVKNALQHVIDREPDWYIFMTGMGTASLLEWAEKTGSREAFITSVKRASVGARGYKTAASLKQMELVPDVRDDDGTIDGLIRVLASKDFSQKKVAVQLHGIQAPKLNAFLYDRGAASVEELYPYKHAAPKDNVLRAALNELLAGEYDAVCFTTQMQVHSLFRYAEKEGKKKELMDGFSKTILAAAVGKVTAEALEEEGVTRMIVPEPERMGAMMMELGAFYS</sequence>
<dbReference type="InterPro" id="IPR036108">
    <property type="entry name" value="4pyrrol_syn_uPrphyn_synt_sf"/>
</dbReference>
<protein>
    <submittedName>
        <fullName evidence="2">Uroporphyrinogen-III synthase</fullName>
    </submittedName>
</protein>